<evidence type="ECO:0000313" key="3">
    <source>
        <dbReference type="EMBL" id="KAL1380681.1"/>
    </source>
</evidence>
<dbReference type="AlphaFoldDB" id="A0ABD1CW83"/>
<reference evidence="3 4" key="1">
    <citation type="submission" date="2024-05" db="EMBL/GenBank/DDBJ databases">
        <title>Culex pipiens pipiens assembly and annotation.</title>
        <authorList>
            <person name="Alout H."/>
            <person name="Durand T."/>
        </authorList>
    </citation>
    <scope>NUCLEOTIDE SEQUENCE [LARGE SCALE GENOMIC DNA]</scope>
    <source>
        <strain evidence="3">HA-2024</strain>
        <tissue evidence="3">Whole body</tissue>
    </source>
</reference>
<keyword evidence="2" id="KW-0732">Signal</keyword>
<dbReference type="EMBL" id="JBEHCU010009007">
    <property type="protein sequence ID" value="KAL1380681.1"/>
    <property type="molecule type" value="Genomic_DNA"/>
</dbReference>
<proteinExistence type="predicted"/>
<sequence>MEGRCPVTRSALTAVVIVVFWASLTSCYKLELDDAVKNDMRNLTCESYCTHCNCTGTFLEQDNKCVCSCDDQTPTDPTCLAEIEGIRDLIGLNYAIEDAEPTSANGGKEIAWPQAASITIATWSQTRKAESGWSTGTVASASRSRGGTGTSAEATRAKSFGHRVRPRTSRWWMWKVLLGAVAKRRSHS</sequence>
<name>A0ABD1CW83_CULPP</name>
<evidence type="ECO:0000256" key="2">
    <source>
        <dbReference type="SAM" id="SignalP"/>
    </source>
</evidence>
<feature type="region of interest" description="Disordered" evidence="1">
    <location>
        <begin position="129"/>
        <end position="160"/>
    </location>
</feature>
<comment type="caution">
    <text evidence="3">The sequence shown here is derived from an EMBL/GenBank/DDBJ whole genome shotgun (WGS) entry which is preliminary data.</text>
</comment>
<evidence type="ECO:0000256" key="1">
    <source>
        <dbReference type="SAM" id="MobiDB-lite"/>
    </source>
</evidence>
<feature type="compositionally biased region" description="Polar residues" evidence="1">
    <location>
        <begin position="129"/>
        <end position="138"/>
    </location>
</feature>
<feature type="chain" id="PRO_5044858487" evidence="2">
    <location>
        <begin position="28"/>
        <end position="188"/>
    </location>
</feature>
<dbReference type="Proteomes" id="UP001562425">
    <property type="component" value="Unassembled WGS sequence"/>
</dbReference>
<evidence type="ECO:0000313" key="4">
    <source>
        <dbReference type="Proteomes" id="UP001562425"/>
    </source>
</evidence>
<keyword evidence="4" id="KW-1185">Reference proteome</keyword>
<gene>
    <name evidence="3" type="ORF">pipiens_014012</name>
</gene>
<protein>
    <submittedName>
        <fullName evidence="3">Uncharacterized protein</fullName>
    </submittedName>
</protein>
<feature type="signal peptide" evidence="2">
    <location>
        <begin position="1"/>
        <end position="27"/>
    </location>
</feature>
<organism evidence="3 4">
    <name type="scientific">Culex pipiens pipiens</name>
    <name type="common">Northern house mosquito</name>
    <dbReference type="NCBI Taxonomy" id="38569"/>
    <lineage>
        <taxon>Eukaryota</taxon>
        <taxon>Metazoa</taxon>
        <taxon>Ecdysozoa</taxon>
        <taxon>Arthropoda</taxon>
        <taxon>Hexapoda</taxon>
        <taxon>Insecta</taxon>
        <taxon>Pterygota</taxon>
        <taxon>Neoptera</taxon>
        <taxon>Endopterygota</taxon>
        <taxon>Diptera</taxon>
        <taxon>Nematocera</taxon>
        <taxon>Culicoidea</taxon>
        <taxon>Culicidae</taxon>
        <taxon>Culicinae</taxon>
        <taxon>Culicini</taxon>
        <taxon>Culex</taxon>
        <taxon>Culex</taxon>
    </lineage>
</organism>
<dbReference type="PROSITE" id="PS51257">
    <property type="entry name" value="PROKAR_LIPOPROTEIN"/>
    <property type="match status" value="1"/>
</dbReference>
<accession>A0ABD1CW83</accession>